<reference evidence="3" key="2">
    <citation type="submission" date="2023-11" db="UniProtKB">
        <authorList>
            <consortium name="WormBaseParasite"/>
        </authorList>
    </citation>
    <scope>IDENTIFICATION</scope>
</reference>
<accession>A0AA85IWE1</accession>
<feature type="region of interest" description="Disordered" evidence="1">
    <location>
        <begin position="182"/>
        <end position="233"/>
    </location>
</feature>
<feature type="compositionally biased region" description="Acidic residues" evidence="1">
    <location>
        <begin position="268"/>
        <end position="288"/>
    </location>
</feature>
<feature type="region of interest" description="Disordered" evidence="1">
    <location>
        <begin position="1144"/>
        <end position="1163"/>
    </location>
</feature>
<evidence type="ECO:0000313" key="3">
    <source>
        <dbReference type="WBParaSite" id="TREG1_114070.1"/>
    </source>
</evidence>
<sequence length="1805" mass="200891">MVSLGIHWKRFISACSTSTGAGGGPIAASSSAGASGVGTSAGKPSTPNSLQKSPVEWQCLNETVNILLKGCPVSRLAILDHLAPLYIDYFVTWWQMNSPLNRSHEVSGNAGRYSSFESQNFNKAEVVLRDLLQTIHELITEDRISDHFYAAVCSWCLVLIRPVCTSAPTQILSNFMDLLKSPSHHSDKPSSSSTSMPAKRVHKTHPTGRIASNKSERNIDNNNNSNDCNKMSSFRGINRRRYGKHPSDQHRNHLIVVSDSESSSNSTSDEDNVEQGSEEEKVEVEEVISGDVRRDEDTVQTSEVNIISSSINKTETSEIKPVSINSNNQQQSTDVQLSSYLRNDQISSGLNRLDSTDALLNRSDSTAEHTIDLDLSPTSVVNQQIIGIWMKCPLLLDLLNITCSCLLGPDVRMSCVQALLCCSTVPVWDTSFDNLKNSCSLPNYVLPHWIIIWLLYQTTRQVNLMSSGLKKLNRLCDLILTSALMNPMGTNTLQSILLPDTLAGYFSQWNFDSNFWTTVCLTHLLFLGDSVPEFVGKWLRTKMEPLFSYALGISPNETSPNDNESLDNRGCLTQQMKLFNLLISLSLISVPVPPQSPPEQQIPLGSSSHPTSDISMDRSWRHPQPFFKGFNYTGMSVPFRPGGPCLPNEMDSAPMLPRFPVPLPPRNMNPTFPGPRHMPIPPGGGNSSNNMMNTGLPTGQTNSMPFRFNFPRPFEAPLHRPPLLQVPVNVQSLRPNLNNLYYIPTVCGVGGGGLLLFNERQSAICSLQSGRRQPSSLIWILSLIRRIKAVTISIIIDNLVSLTPLHLFSLFQNQCELNQQTAYSLLHLIVKAIIQAPFGSNVEQLLVYLINICETEANQSSVNFVCPIPSVSTAAANIDELQCPNAKKKKLTVDDQRDQNQSASGYDNFLNNFVAYCREILRLLCETTLVLIYSLSETSDLLDQGGCEGFLRAIQQLADRPSPSLLYNSIDTPAAAGCTRNDKTIKSTISSLFTSKFCLFQKLMNSNHLQSSSCAQMILSLGFTLEPSSMEHLLFYLCCWKPCAEKSDSNGTSLISPVSSQRKKSTTTATPTSQDIFCCPLMLFFPILNEIQSIWTARTSCKPPSLPTETSTQQKSTSSLSFIRSSIYPTTSVRSEYLLMQSHINSSNDNSNNNNDQTTSSSLSLTSPNGLLYIQQLLANKFLPLMWSNVENGTGELRTRLLRNLLWLVYREMTLIRKKTVQPRLLFALAAHFDTIVKIMVKSVNLECTDLLLSLCECIFSSFQFSSSTNDPLHSYFNNVNNNNSNDILLTKSCDPRQLPHAIHHPQCSFITTRPRHGYQSKEVLKPSNNNNSPKRHHQLLAFLHLSPGQCILLAQSFVQLISQLFRMSNEFIIPRESTSSLSSSSPDIYFDLLGRIRNLLKMLYSFEELSIFRSTLLRLIPKAMMSDYTESNLDDLFKAVIPTITDNHDLFNISYLPSSLFSNAPSSTDIPSKLHNNLLLLNNPPKKTDQTFDDSLIRGQLKPRMNKNTEITISNGVIPINMKGTLGDGPRGLDFHPMLNMIKKPKINGINWQPVELHWLNLIRFTIMDGDYLFNMRHSESVVVLTPQQQVNNNSFLVPASDDGQRRDLISGLEDVVMQTSGIHLPQTSIISLPFPSLNLVLPPSGVGLERVVNLLYWFCPEAKQLMSDSGRDAGSQLDDPQHSMIQLSSQGILEISIILEKLRLKCYGLPPLCHPLPLYALYFCETSSILHFLDPLPFLSSPKILLGILMGLEAVWASPVAPRISIQQAINTLIQVDDISYVEQSFPVCGANKACKTHARKGT</sequence>
<reference evidence="2" key="1">
    <citation type="submission" date="2022-06" db="EMBL/GenBank/DDBJ databases">
        <authorList>
            <person name="Berger JAMES D."/>
            <person name="Berger JAMES D."/>
        </authorList>
    </citation>
    <scope>NUCLEOTIDE SEQUENCE [LARGE SCALE GENOMIC DNA]</scope>
</reference>
<dbReference type="WBParaSite" id="TREG1_114070.1">
    <property type="protein sequence ID" value="TREG1_114070.1"/>
    <property type="gene ID" value="TREG1_114070"/>
</dbReference>
<feature type="compositionally biased region" description="Low complexity" evidence="1">
    <location>
        <begin position="256"/>
        <end position="267"/>
    </location>
</feature>
<proteinExistence type="predicted"/>
<name>A0AA85IWE1_TRIRE</name>
<evidence type="ECO:0000313" key="2">
    <source>
        <dbReference type="Proteomes" id="UP000050795"/>
    </source>
</evidence>
<feature type="compositionally biased region" description="Polar residues" evidence="1">
    <location>
        <begin position="605"/>
        <end position="614"/>
    </location>
</feature>
<protein>
    <submittedName>
        <fullName evidence="3">Uncharacterized protein</fullName>
    </submittedName>
</protein>
<feature type="region of interest" description="Disordered" evidence="1">
    <location>
        <begin position="256"/>
        <end position="290"/>
    </location>
</feature>
<organism evidence="2 3">
    <name type="scientific">Trichobilharzia regenti</name>
    <name type="common">Nasal bird schistosome</name>
    <dbReference type="NCBI Taxonomy" id="157069"/>
    <lineage>
        <taxon>Eukaryota</taxon>
        <taxon>Metazoa</taxon>
        <taxon>Spiralia</taxon>
        <taxon>Lophotrochozoa</taxon>
        <taxon>Platyhelminthes</taxon>
        <taxon>Trematoda</taxon>
        <taxon>Digenea</taxon>
        <taxon>Strigeidida</taxon>
        <taxon>Schistosomatoidea</taxon>
        <taxon>Schistosomatidae</taxon>
        <taxon>Trichobilharzia</taxon>
    </lineage>
</organism>
<feature type="compositionally biased region" description="Low complexity" evidence="1">
    <location>
        <begin position="220"/>
        <end position="233"/>
    </location>
</feature>
<feature type="region of interest" description="Disordered" evidence="1">
    <location>
        <begin position="1052"/>
        <end position="1071"/>
    </location>
</feature>
<dbReference type="Proteomes" id="UP000050795">
    <property type="component" value="Unassembled WGS sequence"/>
</dbReference>
<feature type="compositionally biased region" description="Low complexity" evidence="1">
    <location>
        <begin position="1145"/>
        <end position="1163"/>
    </location>
</feature>
<feature type="region of interest" description="Disordered" evidence="1">
    <location>
        <begin position="594"/>
        <end position="615"/>
    </location>
</feature>
<evidence type="ECO:0000256" key="1">
    <source>
        <dbReference type="SAM" id="MobiDB-lite"/>
    </source>
</evidence>
<keyword evidence="2" id="KW-1185">Reference proteome</keyword>